<sequence>MSRNPNIRFTTYLDTPPEVLLSLLSHMDHSSRINVANAYPEVFLRPGFNVYVQDADNQVRRQSRHTDHTVPLVVSRSMRPLLYQALEDGVDNSIIEGMLRVYTDHCPTSIDGIWGLSPTTLPPPLIHAASLGRPRAVSLLLLMGANPLLRCGPHNYRSAAPDDCQFAAITHAVCQPLNQATQPHRTRCTTALGAAFFKGIALRTVGQEHRDLESCALVLYRAGVPIPSEGAQPSLSPDTALQQKIDIPIRAGFCDLLKAILEPLLPSGRDQHSFRVVLYYGLAVAVNYQKTDDHRNIIDYLISIGSLIVPTSTTLPYFNDTLAHFASRLAHLKTANFFLNQYIDLGLKLEYGTFNLCRSSDTLPFVQSLYRAMSQGGYLHLQPASAKDLHEYLVARATRDKDDASIEWLAEQQVGTSMNVHYAIIRNNIIALRALIGAGLPVNAETSIENATALKQFALYLPYPSRATVAETPLNLALRLKRFPMACFLIHHGAKPSLLSDKVKKDLIADFLVRYQMPYADSRPKASPAMLRPEYFDTYDADRAFDMYFYILG</sequence>
<evidence type="ECO:0000313" key="2">
    <source>
        <dbReference type="Proteomes" id="UP000319160"/>
    </source>
</evidence>
<dbReference type="InterPro" id="IPR036770">
    <property type="entry name" value="Ankyrin_rpt-contain_sf"/>
</dbReference>
<dbReference type="OrthoDB" id="4768457at2759"/>
<protein>
    <submittedName>
        <fullName evidence="1">Uncharacterized protein</fullName>
    </submittedName>
</protein>
<dbReference type="Proteomes" id="UP000319160">
    <property type="component" value="Unassembled WGS sequence"/>
</dbReference>
<reference evidence="2" key="1">
    <citation type="submission" date="2019-06" db="EMBL/GenBank/DDBJ databases">
        <title>Draft genome sequence of the griseofulvin-producing fungus Xylaria cubensis strain G536.</title>
        <authorList>
            <person name="Mead M.E."/>
            <person name="Raja H.A."/>
            <person name="Steenwyk J.L."/>
            <person name="Knowles S.L."/>
            <person name="Oberlies N.H."/>
            <person name="Rokas A."/>
        </authorList>
    </citation>
    <scope>NUCLEOTIDE SEQUENCE [LARGE SCALE GENOMIC DNA]</scope>
    <source>
        <strain evidence="2">G536</strain>
    </source>
</reference>
<accession>A0A553HSC3</accession>
<keyword evidence="2" id="KW-1185">Reference proteome</keyword>
<evidence type="ECO:0000313" key="1">
    <source>
        <dbReference type="EMBL" id="TRX90843.1"/>
    </source>
</evidence>
<dbReference type="EMBL" id="VFLP01000051">
    <property type="protein sequence ID" value="TRX90843.1"/>
    <property type="molecule type" value="Genomic_DNA"/>
</dbReference>
<dbReference type="AlphaFoldDB" id="A0A553HSC3"/>
<dbReference type="Gene3D" id="1.25.40.20">
    <property type="entry name" value="Ankyrin repeat-containing domain"/>
    <property type="match status" value="1"/>
</dbReference>
<dbReference type="SUPFAM" id="SSF48403">
    <property type="entry name" value="Ankyrin repeat"/>
    <property type="match status" value="1"/>
</dbReference>
<comment type="caution">
    <text evidence="1">The sequence shown here is derived from an EMBL/GenBank/DDBJ whole genome shotgun (WGS) entry which is preliminary data.</text>
</comment>
<organism evidence="1 2">
    <name type="scientific">Xylaria flabelliformis</name>
    <dbReference type="NCBI Taxonomy" id="2512241"/>
    <lineage>
        <taxon>Eukaryota</taxon>
        <taxon>Fungi</taxon>
        <taxon>Dikarya</taxon>
        <taxon>Ascomycota</taxon>
        <taxon>Pezizomycotina</taxon>
        <taxon>Sordariomycetes</taxon>
        <taxon>Xylariomycetidae</taxon>
        <taxon>Xylariales</taxon>
        <taxon>Xylariaceae</taxon>
        <taxon>Xylaria</taxon>
    </lineage>
</organism>
<gene>
    <name evidence="1" type="ORF">FHL15_008247</name>
</gene>
<name>A0A553HSC3_9PEZI</name>
<proteinExistence type="predicted"/>